<dbReference type="RefSeq" id="WP_344772080.1">
    <property type="nucleotide sequence ID" value="NZ_BAABAH010000001.1"/>
</dbReference>
<evidence type="ECO:0000313" key="4">
    <source>
        <dbReference type="Proteomes" id="UP001501821"/>
    </source>
</evidence>
<evidence type="ECO:0000313" key="3">
    <source>
        <dbReference type="EMBL" id="GAA3803736.1"/>
    </source>
</evidence>
<dbReference type="EMBL" id="BAABAH010000001">
    <property type="protein sequence ID" value="GAA3803736.1"/>
    <property type="molecule type" value="Genomic_DNA"/>
</dbReference>
<keyword evidence="1" id="KW-0812">Transmembrane</keyword>
<comment type="caution">
    <text evidence="3">The sequence shown here is derived from an EMBL/GenBank/DDBJ whole genome shotgun (WGS) entry which is preliminary data.</text>
</comment>
<keyword evidence="4" id="KW-1185">Reference proteome</keyword>
<feature type="transmembrane region" description="Helical" evidence="1">
    <location>
        <begin position="60"/>
        <end position="81"/>
    </location>
</feature>
<accession>A0ABP7HW80</accession>
<dbReference type="Proteomes" id="UP001501821">
    <property type="component" value="Unassembled WGS sequence"/>
</dbReference>
<evidence type="ECO:0000259" key="2">
    <source>
        <dbReference type="Pfam" id="PF13559"/>
    </source>
</evidence>
<proteinExistence type="predicted"/>
<organism evidence="3 4">
    <name type="scientific">Nocardioides panacisoli</name>
    <dbReference type="NCBI Taxonomy" id="627624"/>
    <lineage>
        <taxon>Bacteria</taxon>
        <taxon>Bacillati</taxon>
        <taxon>Actinomycetota</taxon>
        <taxon>Actinomycetes</taxon>
        <taxon>Propionibacteriales</taxon>
        <taxon>Nocardioidaceae</taxon>
        <taxon>Nocardioides</taxon>
    </lineage>
</organism>
<keyword evidence="1" id="KW-1133">Transmembrane helix</keyword>
<dbReference type="Pfam" id="PF13559">
    <property type="entry name" value="DUF4129"/>
    <property type="match status" value="1"/>
</dbReference>
<protein>
    <submittedName>
        <fullName evidence="3">DUF4129 domain-containing protein</fullName>
    </submittedName>
</protein>
<keyword evidence="1" id="KW-0472">Membrane</keyword>
<reference evidence="4" key="1">
    <citation type="journal article" date="2019" name="Int. J. Syst. Evol. Microbiol.">
        <title>The Global Catalogue of Microorganisms (GCM) 10K type strain sequencing project: providing services to taxonomists for standard genome sequencing and annotation.</title>
        <authorList>
            <consortium name="The Broad Institute Genomics Platform"/>
            <consortium name="The Broad Institute Genome Sequencing Center for Infectious Disease"/>
            <person name="Wu L."/>
            <person name="Ma J."/>
        </authorList>
    </citation>
    <scope>NUCLEOTIDE SEQUENCE [LARGE SCALE GENOMIC DNA]</scope>
    <source>
        <strain evidence="4">JCM 16953</strain>
    </source>
</reference>
<dbReference type="InterPro" id="IPR025403">
    <property type="entry name" value="TgpA-like_C"/>
</dbReference>
<sequence length="207" mass="22526">MSPPPLDPPLDPSGDDARSQLAKELARPEYHQDDLLRRVLHWVERIFDNGVAKAGTSPTVVWLLATVVLVGIALAVVLLVSRARRTAQVRRARSAPALTGERVTAAQLRDRAERALAEARFADALVDGYRALAVRQVERDRIEDVPEATAHELAGALAASFPAQRDRIFAAADAFDAVLYGDRPGDREQAVGVLALDEELAGRVARR</sequence>
<feature type="domain" description="Protein-glutamine gamma-glutamyltransferase-like C-terminal" evidence="2">
    <location>
        <begin position="129"/>
        <end position="197"/>
    </location>
</feature>
<gene>
    <name evidence="3" type="ORF">GCM10022242_03670</name>
</gene>
<evidence type="ECO:0000256" key="1">
    <source>
        <dbReference type="SAM" id="Phobius"/>
    </source>
</evidence>
<name>A0ABP7HW80_9ACTN</name>